<reference evidence="11 12" key="1">
    <citation type="submission" date="2008-01" db="EMBL/GenBank/DDBJ databases">
        <authorList>
            <person name="Wagner-Dobler I."/>
            <person name="Ferriera S."/>
            <person name="Johnson J."/>
            <person name="Kravitz S."/>
            <person name="Beeson K."/>
            <person name="Sutton G."/>
            <person name="Rogers Y.-H."/>
            <person name="Friedman R."/>
            <person name="Frazier M."/>
            <person name="Venter J.C."/>
        </authorList>
    </citation>
    <scope>NUCLEOTIDE SEQUENCE [LARGE SCALE GENOMIC DNA]</scope>
    <source>
        <strain evidence="12">DSM 17067 / NCIMB 14079 / DFL-11</strain>
    </source>
</reference>
<dbReference type="PROSITE" id="PS50887">
    <property type="entry name" value="GGDEF"/>
    <property type="match status" value="1"/>
</dbReference>
<gene>
    <name evidence="11" type="ORF">SADFL11_880</name>
</gene>
<dbReference type="Gene3D" id="3.30.70.270">
    <property type="match status" value="1"/>
</dbReference>
<feature type="transmembrane region" description="Helical" evidence="9">
    <location>
        <begin position="217"/>
        <end position="234"/>
    </location>
</feature>
<dbReference type="InterPro" id="IPR007895">
    <property type="entry name" value="MASE1"/>
</dbReference>
<comment type="catalytic activity">
    <reaction evidence="7">
        <text>2 GTP = 3',3'-c-di-GMP + 2 diphosphate</text>
        <dbReference type="Rhea" id="RHEA:24898"/>
        <dbReference type="ChEBI" id="CHEBI:33019"/>
        <dbReference type="ChEBI" id="CHEBI:37565"/>
        <dbReference type="ChEBI" id="CHEBI:58805"/>
        <dbReference type="EC" id="2.7.7.65"/>
    </reaction>
</comment>
<feature type="transmembrane region" description="Helical" evidence="9">
    <location>
        <begin position="85"/>
        <end position="110"/>
    </location>
</feature>
<dbReference type="InterPro" id="IPR029787">
    <property type="entry name" value="Nucleotide_cyclase"/>
</dbReference>
<dbReference type="RefSeq" id="WP_040451690.1">
    <property type="nucleotide sequence ID" value="NZ_CM011002.1"/>
</dbReference>
<keyword evidence="5 9" id="KW-1133">Transmembrane helix</keyword>
<dbReference type="NCBIfam" id="TIGR00254">
    <property type="entry name" value="GGDEF"/>
    <property type="match status" value="1"/>
</dbReference>
<dbReference type="AlphaFoldDB" id="A0A5E8GUZ4"/>
<dbReference type="InterPro" id="IPR050469">
    <property type="entry name" value="Diguanylate_Cyclase"/>
</dbReference>
<dbReference type="GO" id="GO:0005886">
    <property type="term" value="C:plasma membrane"/>
    <property type="evidence" value="ECO:0007669"/>
    <property type="project" value="UniProtKB-SubCell"/>
</dbReference>
<evidence type="ECO:0000256" key="2">
    <source>
        <dbReference type="ARBA" id="ARBA00012528"/>
    </source>
</evidence>
<evidence type="ECO:0000259" key="10">
    <source>
        <dbReference type="PROSITE" id="PS50887"/>
    </source>
</evidence>
<name>A0A5E8GUZ4_ROSAD</name>
<comment type="caution">
    <text evidence="11">The sequence shown here is derived from an EMBL/GenBank/DDBJ whole genome shotgun (WGS) entry which is preliminary data.</text>
</comment>
<evidence type="ECO:0000256" key="9">
    <source>
        <dbReference type="SAM" id="Phobius"/>
    </source>
</evidence>
<keyword evidence="4 9" id="KW-0812">Transmembrane</keyword>
<dbReference type="Pfam" id="PF00990">
    <property type="entry name" value="GGDEF"/>
    <property type="match status" value="1"/>
</dbReference>
<feature type="transmembrane region" description="Helical" evidence="9">
    <location>
        <begin position="241"/>
        <end position="260"/>
    </location>
</feature>
<dbReference type="EMBL" id="ACCU02000003">
    <property type="protein sequence ID" value="EEE43594.2"/>
    <property type="molecule type" value="Genomic_DNA"/>
</dbReference>
<accession>A0A5E8GUZ4</accession>
<dbReference type="CDD" id="cd01949">
    <property type="entry name" value="GGDEF"/>
    <property type="match status" value="1"/>
</dbReference>
<dbReference type="GO" id="GO:0052621">
    <property type="term" value="F:diguanylate cyclase activity"/>
    <property type="evidence" value="ECO:0007669"/>
    <property type="project" value="UniProtKB-EC"/>
</dbReference>
<evidence type="ECO:0000256" key="6">
    <source>
        <dbReference type="ARBA" id="ARBA00023136"/>
    </source>
</evidence>
<protein>
    <recommendedName>
        <fullName evidence="2">diguanylate cyclase</fullName>
        <ecNumber evidence="2">2.7.7.65</ecNumber>
    </recommendedName>
</protein>
<dbReference type="Pfam" id="PF05231">
    <property type="entry name" value="MASE1"/>
    <property type="match status" value="1"/>
</dbReference>
<dbReference type="Proteomes" id="UP000004703">
    <property type="component" value="Chromosome"/>
</dbReference>
<sequence length="510" mass="55455">MPTFWFRISEIALVAGLYVLTARLGQTLAIPPGNVTPVWMPSGLMLTWALLRGPYIWPGVVLGAFLGNVWAYADFSSFGSAVQVLLAGISNGIGDVLASVGCSILLHRYFRPFRLFQSVSSASAFLVVGVACGAAVSALIGVSGLLAAGLIDAQNYGNTFATWFTGDAIGVVAITPFVLAVYLSDKTERVLPGFETVANFLLMLSAIYIAFWSDVGGLMQSFELAVLPVLLMWASLRLSRIYISFALLFLIGGIIVPTALGQGPLQGIDRNTTLINTQLLLGVIGVLVLTLHATREQVRQQVQHLEHVKDTLDQKVRERTAELEEAKRKAEELASTDALTGAPNRRVFLKRGNEELNRAIRGGEDACVIMFDLDHFKEMNDTYGHQIGDRILKDCAAVTMGFVRNYDLFGRIGGEEFAVFLPNTTVSGGQNVAEKLRQAFLERSVSSHKLNYTASFGISPVLEKDRALSMVLRRADLAMYRAKADGRNCVVVYEPSLEEKNIGEGSPTPA</sequence>
<evidence type="ECO:0000313" key="12">
    <source>
        <dbReference type="Proteomes" id="UP000004703"/>
    </source>
</evidence>
<reference evidence="11 12" key="2">
    <citation type="submission" date="2013-04" db="EMBL/GenBank/DDBJ databases">
        <authorList>
            <person name="Fiebig A."/>
            <person name="Pradella S."/>
            <person name="Wagner-Doebler I."/>
        </authorList>
    </citation>
    <scope>NUCLEOTIDE SEQUENCE [LARGE SCALE GENOMIC DNA]</scope>
    <source>
        <strain evidence="12">DSM 17067 / NCIMB 14079 / DFL-11</strain>
    </source>
</reference>
<feature type="domain" description="GGDEF" evidence="10">
    <location>
        <begin position="364"/>
        <end position="495"/>
    </location>
</feature>
<evidence type="ECO:0000256" key="1">
    <source>
        <dbReference type="ARBA" id="ARBA00004651"/>
    </source>
</evidence>
<proteinExistence type="predicted"/>
<evidence type="ECO:0000256" key="5">
    <source>
        <dbReference type="ARBA" id="ARBA00022989"/>
    </source>
</evidence>
<dbReference type="InterPro" id="IPR000160">
    <property type="entry name" value="GGDEF_dom"/>
</dbReference>
<comment type="subcellular location">
    <subcellularLocation>
        <location evidence="1">Cell membrane</location>
        <topology evidence="1">Multi-pass membrane protein</topology>
    </subcellularLocation>
</comment>
<dbReference type="PANTHER" id="PTHR45138">
    <property type="entry name" value="REGULATORY COMPONENTS OF SENSORY TRANSDUCTION SYSTEM"/>
    <property type="match status" value="1"/>
</dbReference>
<dbReference type="EC" id="2.7.7.65" evidence="2"/>
<feature type="transmembrane region" description="Helical" evidence="9">
    <location>
        <begin position="190"/>
        <end position="211"/>
    </location>
</feature>
<evidence type="ECO:0000256" key="7">
    <source>
        <dbReference type="ARBA" id="ARBA00034247"/>
    </source>
</evidence>
<keyword evidence="6 9" id="KW-0472">Membrane</keyword>
<keyword evidence="8" id="KW-0175">Coiled coil</keyword>
<keyword evidence="3" id="KW-1003">Cell membrane</keyword>
<dbReference type="PANTHER" id="PTHR45138:SF9">
    <property type="entry name" value="DIGUANYLATE CYCLASE DGCM-RELATED"/>
    <property type="match status" value="1"/>
</dbReference>
<dbReference type="FunFam" id="3.30.70.270:FF:000001">
    <property type="entry name" value="Diguanylate cyclase domain protein"/>
    <property type="match status" value="1"/>
</dbReference>
<feature type="transmembrane region" description="Helical" evidence="9">
    <location>
        <begin position="55"/>
        <end position="73"/>
    </location>
</feature>
<evidence type="ECO:0000256" key="3">
    <source>
        <dbReference type="ARBA" id="ARBA00022475"/>
    </source>
</evidence>
<evidence type="ECO:0000256" key="4">
    <source>
        <dbReference type="ARBA" id="ARBA00022692"/>
    </source>
</evidence>
<evidence type="ECO:0000256" key="8">
    <source>
        <dbReference type="SAM" id="Coils"/>
    </source>
</evidence>
<dbReference type="InterPro" id="IPR043128">
    <property type="entry name" value="Rev_trsase/Diguanyl_cyclase"/>
</dbReference>
<feature type="transmembrane region" description="Helical" evidence="9">
    <location>
        <begin position="272"/>
        <end position="291"/>
    </location>
</feature>
<dbReference type="SUPFAM" id="SSF55073">
    <property type="entry name" value="Nucleotide cyclase"/>
    <property type="match status" value="1"/>
</dbReference>
<dbReference type="SMART" id="SM00267">
    <property type="entry name" value="GGDEF"/>
    <property type="match status" value="1"/>
</dbReference>
<feature type="transmembrane region" description="Helical" evidence="9">
    <location>
        <begin position="122"/>
        <end position="148"/>
    </location>
</feature>
<evidence type="ECO:0000313" key="11">
    <source>
        <dbReference type="EMBL" id="EEE43594.2"/>
    </source>
</evidence>
<organism evidence="11 12">
    <name type="scientific">Roseibium alexandrii (strain DSM 17067 / NCIMB 14079 / DFL-11)</name>
    <name type="common">Labrenzia alexandrii</name>
    <dbReference type="NCBI Taxonomy" id="244592"/>
    <lineage>
        <taxon>Bacteria</taxon>
        <taxon>Pseudomonadati</taxon>
        <taxon>Pseudomonadota</taxon>
        <taxon>Alphaproteobacteria</taxon>
        <taxon>Hyphomicrobiales</taxon>
        <taxon>Stappiaceae</taxon>
        <taxon>Roseibium</taxon>
    </lineage>
</organism>
<feature type="coiled-coil region" evidence="8">
    <location>
        <begin position="295"/>
        <end position="336"/>
    </location>
</feature>
<feature type="transmembrane region" description="Helical" evidence="9">
    <location>
        <begin position="160"/>
        <end position="183"/>
    </location>
</feature>